<name>A0ACB8WAH3_9TELE</name>
<organism evidence="1 2">
    <name type="scientific">Scortum barcoo</name>
    <name type="common">barcoo grunter</name>
    <dbReference type="NCBI Taxonomy" id="214431"/>
    <lineage>
        <taxon>Eukaryota</taxon>
        <taxon>Metazoa</taxon>
        <taxon>Chordata</taxon>
        <taxon>Craniata</taxon>
        <taxon>Vertebrata</taxon>
        <taxon>Euteleostomi</taxon>
        <taxon>Actinopterygii</taxon>
        <taxon>Neopterygii</taxon>
        <taxon>Teleostei</taxon>
        <taxon>Neoteleostei</taxon>
        <taxon>Acanthomorphata</taxon>
        <taxon>Eupercaria</taxon>
        <taxon>Centrarchiformes</taxon>
        <taxon>Terapontoidei</taxon>
        <taxon>Terapontidae</taxon>
        <taxon>Scortum</taxon>
    </lineage>
</organism>
<dbReference type="EMBL" id="CM041542">
    <property type="protein sequence ID" value="KAI3364901.1"/>
    <property type="molecule type" value="Genomic_DNA"/>
</dbReference>
<gene>
    <name evidence="1" type="ORF">L3Q82_001085</name>
</gene>
<keyword evidence="2" id="KW-1185">Reference proteome</keyword>
<dbReference type="Proteomes" id="UP000831701">
    <property type="component" value="Chromosome 12"/>
</dbReference>
<sequence length="289" mass="32209">MADLPMDRVTPDHPPFINVGVDFFGPFEVKCGRKTVKRYGVIFACLNIRAVHLEVAYSLDIHSCINAIRRFIARRGQVKLMRSDNGTNLVRAERELRDALKELDDVHIKDTLLKRGITWAFNPPQVPTMVAYGRDKSSQSEESSVLFCASKHWMRIHHSSAAYIKAVSAAGELCIGLHDQVTCTPEADQAFIDLKLALQSSRWLRYHTLLLDMPNVTVKRCNVLNPASLLPGPDDGETHNCLAELQVLCSLRPDRSDTPLTNPDLILYVDGSGNRDPLTGLDCVGFAMV</sequence>
<evidence type="ECO:0000313" key="1">
    <source>
        <dbReference type="EMBL" id="KAI3364901.1"/>
    </source>
</evidence>
<reference evidence="1" key="1">
    <citation type="submission" date="2022-04" db="EMBL/GenBank/DDBJ databases">
        <title>Jade perch genome.</title>
        <authorList>
            <person name="Chao B."/>
        </authorList>
    </citation>
    <scope>NUCLEOTIDE SEQUENCE</scope>
    <source>
        <strain evidence="1">CB-2022</strain>
    </source>
</reference>
<proteinExistence type="predicted"/>
<evidence type="ECO:0000313" key="2">
    <source>
        <dbReference type="Proteomes" id="UP000831701"/>
    </source>
</evidence>
<protein>
    <submittedName>
        <fullName evidence="1">Uncharacterized protein</fullName>
    </submittedName>
</protein>
<comment type="caution">
    <text evidence="1">The sequence shown here is derived from an EMBL/GenBank/DDBJ whole genome shotgun (WGS) entry which is preliminary data.</text>
</comment>
<accession>A0ACB8WAH3</accession>